<dbReference type="GO" id="GO:0016853">
    <property type="term" value="F:isomerase activity"/>
    <property type="evidence" value="ECO:0007669"/>
    <property type="project" value="InterPro"/>
</dbReference>
<dbReference type="Pfam" id="PF01263">
    <property type="entry name" value="Aldose_epim"/>
    <property type="match status" value="1"/>
</dbReference>
<dbReference type="SUPFAM" id="SSF74650">
    <property type="entry name" value="Galactose mutarotase-like"/>
    <property type="match status" value="1"/>
</dbReference>
<accession>A0A547PD65</accession>
<name>A0A547PD65_9SPHN</name>
<dbReference type="GO" id="GO:0030246">
    <property type="term" value="F:carbohydrate binding"/>
    <property type="evidence" value="ECO:0007669"/>
    <property type="project" value="InterPro"/>
</dbReference>
<dbReference type="Gene3D" id="2.70.98.10">
    <property type="match status" value="1"/>
</dbReference>
<dbReference type="InterPro" id="IPR008183">
    <property type="entry name" value="Aldose_1/G6P_1-epimerase"/>
</dbReference>
<dbReference type="OrthoDB" id="9796517at2"/>
<dbReference type="Proteomes" id="UP000316343">
    <property type="component" value="Unassembled WGS sequence"/>
</dbReference>
<keyword evidence="2" id="KW-1185">Reference proteome</keyword>
<evidence type="ECO:0000313" key="1">
    <source>
        <dbReference type="EMBL" id="TRD12081.1"/>
    </source>
</evidence>
<dbReference type="CDD" id="cd09021">
    <property type="entry name" value="Aldose_epim_Ec_YphB"/>
    <property type="match status" value="1"/>
</dbReference>
<dbReference type="InterPro" id="IPR011013">
    <property type="entry name" value="Gal_mutarotase_sf_dom"/>
</dbReference>
<comment type="caution">
    <text evidence="1">The sequence shown here is derived from an EMBL/GenBank/DDBJ whole genome shotgun (WGS) entry which is preliminary data.</text>
</comment>
<dbReference type="InterPro" id="IPR014718">
    <property type="entry name" value="GH-type_carb-bd"/>
</dbReference>
<dbReference type="AlphaFoldDB" id="A0A547PD65"/>
<evidence type="ECO:0000313" key="2">
    <source>
        <dbReference type="Proteomes" id="UP000316343"/>
    </source>
</evidence>
<proteinExistence type="predicted"/>
<dbReference type="RefSeq" id="WP_142788354.1">
    <property type="nucleotide sequence ID" value="NZ_VHJK01000001.1"/>
</dbReference>
<reference evidence="1 2" key="1">
    <citation type="submission" date="2019-06" db="EMBL/GenBank/DDBJ databases">
        <title>Erythrobacter insulae sp. nov., isolated from a tidal flat.</title>
        <authorList>
            <person name="Yoon J.-H."/>
        </authorList>
    </citation>
    <scope>NUCLEOTIDE SEQUENCE [LARGE SCALE GENOMIC DNA]</scope>
    <source>
        <strain evidence="1 2">JBTF-M21</strain>
    </source>
</reference>
<dbReference type="EMBL" id="VHJK01000001">
    <property type="protein sequence ID" value="TRD12081.1"/>
    <property type="molecule type" value="Genomic_DNA"/>
</dbReference>
<sequence length="284" mass="31221">MLELNSGDYHVVIDPERGGSLAAFEWAGHAILRASMPGAMSNTACFPIVPFSNRIGAGEFELAGSTFKLAPNAPSIDDNNPIHGYGWLSAWDVISADAARVVIEHTHDGSAWPWRYRARQYISLAENGLFLQLEVTNVDKTVMPAGLGFHPYFHRGDKTSYHGLHKGEWSVDEGCLPTRLIELSEPADWWKGAPVGSRTVDTVYTGRKGPLTLIWPDLCAKATIKPSENLPFTVVYTPRGLDFFCIEPVSHETDAINTKPCGMTMLAPGETMQAWIHIEIEAAD</sequence>
<gene>
    <name evidence="1" type="ORF">FGU71_09575</name>
</gene>
<dbReference type="GO" id="GO:0005975">
    <property type="term" value="P:carbohydrate metabolic process"/>
    <property type="evidence" value="ECO:0007669"/>
    <property type="project" value="InterPro"/>
</dbReference>
<protein>
    <submittedName>
        <fullName evidence="1">Aldose 1-epimerase</fullName>
    </submittedName>
</protein>
<organism evidence="1 2">
    <name type="scientific">Erythrobacter insulae</name>
    <dbReference type="NCBI Taxonomy" id="2584124"/>
    <lineage>
        <taxon>Bacteria</taxon>
        <taxon>Pseudomonadati</taxon>
        <taxon>Pseudomonadota</taxon>
        <taxon>Alphaproteobacteria</taxon>
        <taxon>Sphingomonadales</taxon>
        <taxon>Erythrobacteraceae</taxon>
        <taxon>Erythrobacter/Porphyrobacter group</taxon>
        <taxon>Erythrobacter</taxon>
    </lineage>
</organism>